<evidence type="ECO:0000313" key="1">
    <source>
        <dbReference type="EMBL" id="BAD03068.1"/>
    </source>
</evidence>
<evidence type="ECO:0000313" key="3">
    <source>
        <dbReference type="EMBL" id="BAF22864.1"/>
    </source>
</evidence>
<dbReference type="EMBL" id="AP003896">
    <property type="protein sequence ID" value="BAD03068.1"/>
    <property type="molecule type" value="Genomic_DNA"/>
</dbReference>
<reference evidence="3" key="5">
    <citation type="journal article" date="2007" name="Genome Res.">
        <title>Curated Genome Annotation of Oryza sativa ssp. japonica and Comparative Genome Analysis with Arabidopsis thaliana.</title>
        <authorList>
            <consortium name="The Rice Annotation Project (RAP)"/>
            <person name="Itoh T."/>
            <person name="Tanaka T."/>
            <person name="Barrero R.A."/>
            <person name="Yamasaki C."/>
            <person name="Fujii Y."/>
            <person name="Hilton P.B."/>
            <person name="Antonio B.A."/>
            <person name="Aono H."/>
            <person name="Apweiler R."/>
            <person name="Bruskiewich R."/>
            <person name="Bureau T."/>
            <person name="Burr F."/>
            <person name="Costa de Oliveira A."/>
            <person name="Fuks G."/>
            <person name="Habara T."/>
            <person name="Haberer G."/>
            <person name="Han B."/>
            <person name="Harada E."/>
            <person name="Hiraki A.T."/>
            <person name="Hirochika H."/>
            <person name="Hoen D."/>
            <person name="Hokari H."/>
            <person name="Hosokawa S."/>
            <person name="Hsing Y."/>
            <person name="Ikawa H."/>
            <person name="Ikeo K."/>
            <person name="Imanishi T."/>
            <person name="Ito Y."/>
            <person name="Jaiswal P."/>
            <person name="Kanno M."/>
            <person name="Kawahara Y."/>
            <person name="Kawamura T."/>
            <person name="Kawashima H."/>
            <person name="Khurana J.P."/>
            <person name="Kikuchi S."/>
            <person name="Komatsu S."/>
            <person name="Koyanagi K.O."/>
            <person name="Kubooka H."/>
            <person name="Lieberherr D."/>
            <person name="Lin Y.C."/>
            <person name="Lonsdale D."/>
            <person name="Matsumoto T."/>
            <person name="Matsuya A."/>
            <person name="McCombie W.R."/>
            <person name="Messing J."/>
            <person name="Miyao A."/>
            <person name="Mulder N."/>
            <person name="Nagamura Y."/>
            <person name="Nam J."/>
            <person name="Namiki N."/>
            <person name="Numa H."/>
            <person name="Nurimoto S."/>
            <person name="O'donovan C."/>
            <person name="Ohyanagi H."/>
            <person name="Okido T."/>
            <person name="Oota S."/>
            <person name="Osato N."/>
            <person name="Palmer L.E."/>
            <person name="Quetier F."/>
            <person name="Raghuvanshi S."/>
            <person name="Saichi N."/>
            <person name="Sakai H."/>
            <person name="Sakai Y."/>
            <person name="Sakata K."/>
            <person name="Sakurai T."/>
            <person name="Sato F."/>
            <person name="Sato Y."/>
            <person name="Schoof H."/>
            <person name="Seki M."/>
            <person name="Shibata M."/>
            <person name="Shimizu Y."/>
            <person name="Shinozaki K."/>
            <person name="Shinso Y."/>
            <person name="Singh N.K."/>
            <person name="Smith-White B."/>
            <person name="Takeda J."/>
            <person name="Tanino M."/>
            <person name="Tatusova T."/>
            <person name="Thongjuea S."/>
            <person name="Todokoro F."/>
            <person name="Tsugane M."/>
            <person name="Tyagi A.K."/>
            <person name="Vanavichit A."/>
            <person name="Wang A."/>
            <person name="Wing R.A."/>
            <person name="Yamaguchi K."/>
            <person name="Yamamoto M."/>
            <person name="Yamamoto N."/>
            <person name="Yu Y."/>
            <person name="Zhang H."/>
            <person name="Zhao Q."/>
            <person name="Higo K."/>
            <person name="Burr B."/>
            <person name="Gojobori T."/>
            <person name="Sasaki T."/>
        </authorList>
    </citation>
    <scope>NUCLEOTIDE SEQUENCE</scope>
</reference>
<dbReference type="EMBL" id="AP005620">
    <property type="protein sequence ID" value="BAD16316.1"/>
    <property type="molecule type" value="Genomic_DNA"/>
</dbReference>
<reference evidence="2" key="2">
    <citation type="submission" date="2002-08" db="EMBL/GenBank/DDBJ databases">
        <title>Oryza sativa nipponbare(GA3) genomic DNA, chromosome 8, PAC clone:P0680F05.</title>
        <authorList>
            <person name="Sasaki T."/>
            <person name="Matsumoto T."/>
            <person name="Katayose Y."/>
        </authorList>
    </citation>
    <scope>NUCLEOTIDE SEQUENCE</scope>
</reference>
<reference evidence="3" key="6">
    <citation type="journal article" date="2008" name="Nucleic Acids Res.">
        <title>The Rice Annotation Project Database (RAP-DB): 2008 update.</title>
        <authorList>
            <consortium name="The Rice Annotation Project (RAP)"/>
            <person name="Tanaka T."/>
            <person name="Antonio B.A."/>
            <person name="Kikuchi S."/>
            <person name="Matsumoto T."/>
            <person name="Nagamura Y."/>
            <person name="Numa H."/>
            <person name="Sakai H."/>
            <person name="Wu J."/>
            <person name="Itoh T."/>
            <person name="Sasaki T."/>
            <person name="Aono R."/>
            <person name="Fujii Y."/>
            <person name="Habara T."/>
            <person name="Harada E."/>
            <person name="Kanno M."/>
            <person name="Kawahara Y."/>
            <person name="Kawashima H."/>
            <person name="Kubooka H."/>
            <person name="Matsuya A."/>
            <person name="Nakaoka H."/>
            <person name="Saichi N."/>
            <person name="Sanbonmatsu R."/>
            <person name="Sato Y."/>
            <person name="Shinso Y."/>
            <person name="Suzuki M."/>
            <person name="Takeda J."/>
            <person name="Tanino M."/>
            <person name="Todokoro F."/>
            <person name="Yamaguchi K."/>
            <person name="Yamamoto N."/>
            <person name="Yamasaki C."/>
            <person name="Imanishi T."/>
            <person name="Okido T."/>
            <person name="Tada M."/>
            <person name="Ikeo K."/>
            <person name="Tateno Y."/>
            <person name="Gojobori T."/>
            <person name="Lin Y.C."/>
            <person name="Wei F.J."/>
            <person name="Hsing Y.I."/>
            <person name="Zhao Q."/>
            <person name="Han B."/>
            <person name="Kramer M.R."/>
            <person name="McCombie R.W."/>
            <person name="Lonsdale D."/>
            <person name="O'Donovan C.C."/>
            <person name="Whitfield E.J."/>
            <person name="Apweiler R."/>
            <person name="Koyanagi K.O."/>
            <person name="Khurana J.P."/>
            <person name="Raghuvanshi S."/>
            <person name="Singh N.K."/>
            <person name="Tyagi A.K."/>
            <person name="Haberer G."/>
            <person name="Fujisawa M."/>
            <person name="Hosokawa S."/>
            <person name="Ito Y."/>
            <person name="Ikawa H."/>
            <person name="Shibata M."/>
            <person name="Yamamoto M."/>
            <person name="Bruskiewich R.M."/>
            <person name="Hoen D.R."/>
            <person name="Bureau TE."/>
            <person name="Namiki N."/>
            <person name="Ohyanagi H."/>
            <person name="Sakai Y."/>
            <person name="Nobushima S."/>
            <person name="Sakata K."/>
            <person name="Barrero R.A."/>
            <person name="Sato Y."/>
            <person name="Souvorov A."/>
            <person name="Smith-White B."/>
            <person name="Tatusova T."/>
            <person name="An S."/>
            <person name="An G."/>
            <person name="OOta S."/>
            <person name="Fuks G."/>
            <person name="Messing J."/>
            <person name="Christie K.R."/>
            <person name="Lieberherr D."/>
            <person name="Kim H."/>
            <person name="Zuccolo A."/>
            <person name="Wing R.A."/>
            <person name="Nobuta K."/>
            <person name="Green P.J."/>
            <person name="Lu C."/>
            <person name="Meyers BC."/>
            <person name="Chaparro C."/>
            <person name="Piegu B."/>
            <person name="Panaud O."/>
            <person name="Echeverria M."/>
        </authorList>
    </citation>
    <scope>NUCLEOTIDE SEQUENCE</scope>
</reference>
<reference evidence="3" key="9">
    <citation type="submission" date="2012-08" db="EMBL/GenBank/DDBJ databases">
        <title>The Second Rice Annotation Project Meeting (RAP2).</title>
        <authorList>
            <consortium name="The Rice Annotation Project (RAP)"/>
        </authorList>
    </citation>
    <scope>NUCLEOTIDE SEQUENCE</scope>
</reference>
<gene>
    <name evidence="3" type="ordered locus">Os08g0136600</name>
    <name evidence="1" type="ORF">OJ1613_G04.13</name>
    <name evidence="2" type="ORF">P0680F05.52</name>
</gene>
<sequence length="98" mass="10839">MGDIDIVVAMAIGSNIAANERATSTRQQWCDLLLGDAMDASSNYFSHSHFTFLPATGVVARDVSRCVWLAWVQSGAVVGAYKLRRSIKRAHWIGWEIN</sequence>
<evidence type="ECO:0000313" key="2">
    <source>
        <dbReference type="EMBL" id="BAD16316.1"/>
    </source>
</evidence>
<protein>
    <submittedName>
        <fullName evidence="3">Os08g0136600 protein</fullName>
    </submittedName>
</protein>
<reference evidence="1" key="1">
    <citation type="submission" date="2001-07" db="EMBL/GenBank/DDBJ databases">
        <title>Oryza sativa nipponbare(GA3) genomic DNA, chromosome 8, BAC clone:OJ1613_G04.</title>
        <authorList>
            <person name="Sasaki T."/>
            <person name="Matsumoto T."/>
            <person name="Yamamoto K."/>
        </authorList>
    </citation>
    <scope>NUCLEOTIDE SEQUENCE</scope>
</reference>
<proteinExistence type="predicted"/>
<dbReference type="Proteomes" id="UP000000763">
    <property type="component" value="Chromosome 8"/>
</dbReference>
<dbReference type="EMBL" id="AP008214">
    <property type="protein sequence ID" value="BAF22864.1"/>
    <property type="molecule type" value="Genomic_DNA"/>
</dbReference>
<dbReference type="KEGG" id="dosa:Os08g0136600"/>
<reference evidence="3 4" key="3">
    <citation type="journal article" date="2005" name="Nature">
        <title>The map-based sequence of the rice genome.</title>
        <authorList>
            <consortium name="International rice genome sequencing project (IRGSP)"/>
            <person name="Matsumoto T."/>
            <person name="Wu J."/>
            <person name="Kanamori H."/>
            <person name="Katayose Y."/>
            <person name="Fujisawa M."/>
            <person name="Namiki N."/>
            <person name="Mizuno H."/>
            <person name="Yamamoto K."/>
            <person name="Antonio B.A."/>
            <person name="Baba T."/>
            <person name="Sakata K."/>
            <person name="Nagamura Y."/>
            <person name="Aoki H."/>
            <person name="Arikawa K."/>
            <person name="Arita K."/>
            <person name="Bito T."/>
            <person name="Chiden Y."/>
            <person name="Fujitsuka N."/>
            <person name="Fukunaka R."/>
            <person name="Hamada M."/>
            <person name="Harada C."/>
            <person name="Hayashi A."/>
            <person name="Hijishita S."/>
            <person name="Honda M."/>
            <person name="Hosokawa S."/>
            <person name="Ichikawa Y."/>
            <person name="Idonuma A."/>
            <person name="Iijima M."/>
            <person name="Ikeda M."/>
            <person name="Ikeno M."/>
            <person name="Ito K."/>
            <person name="Ito S."/>
            <person name="Ito T."/>
            <person name="Ito Y."/>
            <person name="Ito Y."/>
            <person name="Iwabuchi A."/>
            <person name="Kamiya K."/>
            <person name="Karasawa W."/>
            <person name="Kurita K."/>
            <person name="Katagiri S."/>
            <person name="Kikuta A."/>
            <person name="Kobayashi H."/>
            <person name="Kobayashi N."/>
            <person name="Machita K."/>
            <person name="Maehara T."/>
            <person name="Masukawa M."/>
            <person name="Mizubayashi T."/>
            <person name="Mukai Y."/>
            <person name="Nagasaki H."/>
            <person name="Nagata Y."/>
            <person name="Naito S."/>
            <person name="Nakashima M."/>
            <person name="Nakama Y."/>
            <person name="Nakamichi Y."/>
            <person name="Nakamura M."/>
            <person name="Meguro A."/>
            <person name="Negishi M."/>
            <person name="Ohta I."/>
            <person name="Ohta T."/>
            <person name="Okamoto M."/>
            <person name="Ono N."/>
            <person name="Saji S."/>
            <person name="Sakaguchi M."/>
            <person name="Sakai K."/>
            <person name="Shibata M."/>
            <person name="Shimokawa T."/>
            <person name="Song J."/>
            <person name="Takazaki Y."/>
            <person name="Terasawa K."/>
            <person name="Tsugane M."/>
            <person name="Tsuji K."/>
            <person name="Ueda S."/>
            <person name="Waki K."/>
            <person name="Yamagata H."/>
            <person name="Yamamoto M."/>
            <person name="Yamamoto S."/>
            <person name="Yamane H."/>
            <person name="Yoshiki S."/>
            <person name="Yoshihara R."/>
            <person name="Yukawa K."/>
            <person name="Zhong H."/>
            <person name="Yano M."/>
            <person name="Yuan Q."/>
            <person name="Ouyang S."/>
            <person name="Liu J."/>
            <person name="Jones K.M."/>
            <person name="Gansberger K."/>
            <person name="Moffat K."/>
            <person name="Hill J."/>
            <person name="Bera J."/>
            <person name="Fadrosh D."/>
            <person name="Jin S."/>
            <person name="Johri S."/>
            <person name="Kim M."/>
            <person name="Overton L."/>
            <person name="Reardon M."/>
            <person name="Tsitrin T."/>
            <person name="Vuong H."/>
            <person name="Weaver B."/>
            <person name="Ciecko A."/>
            <person name="Tallon L."/>
            <person name="Jackson J."/>
            <person name="Pai G."/>
            <person name="Aken S.V."/>
            <person name="Utterback T."/>
            <person name="Reidmuller S."/>
            <person name="Feldblyum T."/>
            <person name="Hsiao J."/>
            <person name="Zismann V."/>
            <person name="Iobst S."/>
            <person name="de Vazeille A.R."/>
            <person name="Buell C.R."/>
            <person name="Ying K."/>
            <person name="Li Y."/>
            <person name="Lu T."/>
            <person name="Huang Y."/>
            <person name="Zhao Q."/>
            <person name="Feng Q."/>
            <person name="Zhang L."/>
            <person name="Zhu J."/>
            <person name="Weng Q."/>
            <person name="Mu J."/>
            <person name="Lu Y."/>
            <person name="Fan D."/>
            <person name="Liu Y."/>
            <person name="Guan J."/>
            <person name="Zhang Y."/>
            <person name="Yu S."/>
            <person name="Liu X."/>
            <person name="Zhang Y."/>
            <person name="Hong G."/>
            <person name="Han B."/>
            <person name="Choisne N."/>
            <person name="Demange N."/>
            <person name="Orjeda G."/>
            <person name="Samain S."/>
            <person name="Cattolico L."/>
            <person name="Pelletier E."/>
            <person name="Couloux A."/>
            <person name="Segurens B."/>
            <person name="Wincker P."/>
            <person name="D'Hont A."/>
            <person name="Scarpelli C."/>
            <person name="Weissenbach J."/>
            <person name="Salanoubat M."/>
            <person name="Quetier F."/>
            <person name="Yu Y."/>
            <person name="Kim H.R."/>
            <person name="Rambo T."/>
            <person name="Currie J."/>
            <person name="Collura K."/>
            <person name="Luo M."/>
            <person name="Yang T."/>
            <person name="Ammiraju J.S.S."/>
            <person name="Engler F."/>
            <person name="Soderlund C."/>
            <person name="Wing R.A."/>
            <person name="Palmer L.E."/>
            <person name="de la Bastide M."/>
            <person name="Spiegel L."/>
            <person name="Nascimento L."/>
            <person name="Zutavern T."/>
            <person name="O'Shaughnessy A."/>
            <person name="Dike S."/>
            <person name="Dedhia N."/>
            <person name="Preston R."/>
            <person name="Balija V."/>
            <person name="McCombie W.R."/>
            <person name="Chow T."/>
            <person name="Chen H."/>
            <person name="Chung M."/>
            <person name="Chen C."/>
            <person name="Shaw J."/>
            <person name="Wu H."/>
            <person name="Hsiao K."/>
            <person name="Chao Y."/>
            <person name="Chu M."/>
            <person name="Cheng C."/>
            <person name="Hour A."/>
            <person name="Lee P."/>
            <person name="Lin S."/>
            <person name="Lin Y."/>
            <person name="Liou J."/>
            <person name="Liu S."/>
            <person name="Hsing Y."/>
            <person name="Raghuvanshi S."/>
            <person name="Mohanty A."/>
            <person name="Bharti A.K."/>
            <person name="Gaur A."/>
            <person name="Gupta V."/>
            <person name="Kumar D."/>
            <person name="Ravi V."/>
            <person name="Vij S."/>
            <person name="Kapur A."/>
            <person name="Khurana P."/>
            <person name="Khurana P."/>
            <person name="Khurana J.P."/>
            <person name="Tyagi A.K."/>
            <person name="Gaikwad K."/>
            <person name="Singh A."/>
            <person name="Dalal V."/>
            <person name="Srivastava S."/>
            <person name="Dixit A."/>
            <person name="Pal A.K."/>
            <person name="Ghazi I.A."/>
            <person name="Yadav M."/>
            <person name="Pandit A."/>
            <person name="Bhargava A."/>
            <person name="Sureshbabu K."/>
            <person name="Batra K."/>
            <person name="Sharma T.R."/>
            <person name="Mohapatra T."/>
            <person name="Singh N.K."/>
            <person name="Messing J."/>
            <person name="Nelson A.B."/>
            <person name="Fuks G."/>
            <person name="Kavchok S."/>
            <person name="Keizer G."/>
            <person name="Linton E."/>
            <person name="Llaca V."/>
            <person name="Song R."/>
            <person name="Tanyolac B."/>
            <person name="Young S."/>
            <person name="Ho-Il K."/>
            <person name="Hahn J.H."/>
            <person name="Sangsakoo G."/>
            <person name="Vanavichit A."/>
            <person name="de Mattos Luiz.A.T."/>
            <person name="Zimmer P.D."/>
            <person name="Malone G."/>
            <person name="Dellagostin O."/>
            <person name="de Oliveira A.C."/>
            <person name="Bevan M."/>
            <person name="Bancroft I."/>
            <person name="Minx P."/>
            <person name="Cordum H."/>
            <person name="Wilson R."/>
            <person name="Cheng Z."/>
            <person name="Jin W."/>
            <person name="Jiang J."/>
            <person name="Leong S.A."/>
            <person name="Iwama H."/>
            <person name="Gojobori T."/>
            <person name="Itoh T."/>
            <person name="Niimura Y."/>
            <person name="Fujii Y."/>
            <person name="Habara T."/>
            <person name="Sakai H."/>
            <person name="Sato Y."/>
            <person name="Wilson G."/>
            <person name="Kumar K."/>
            <person name="McCouch S."/>
            <person name="Juretic N."/>
            <person name="Hoen D."/>
            <person name="Wright S."/>
            <person name="Bruskiewich R."/>
            <person name="Bureau T."/>
            <person name="Miyao A."/>
            <person name="Hirochika H."/>
            <person name="Nishikawa T."/>
            <person name="Kadowaki K."/>
            <person name="Sugiura M."/>
            <person name="Burr B."/>
            <person name="Sasaki T."/>
        </authorList>
    </citation>
    <scope>NUCLEOTIDE SEQUENCE [LARGE SCALE GENOMIC DNA]</scope>
    <source>
        <strain evidence="4">cv. Nipponbare</strain>
    </source>
</reference>
<reference evidence="3" key="4">
    <citation type="journal article" date="2006" name="Nucleic Acids Res.">
        <title>The Rice Annotation Project Database (RAP-DB): hub for Oryza sativa ssp. japonica genome information.</title>
        <authorList>
            <person name="Ohyanagi H."/>
            <person name="Tanaka T."/>
            <person name="Sakai H."/>
            <person name="Shigemoto Y."/>
            <person name="Yamaguchi K."/>
            <person name="Habara T."/>
            <person name="Fujii Y."/>
            <person name="Antonio B.A."/>
            <person name="Nagamura Y."/>
            <person name="Imanishi T."/>
            <person name="Ikeo K."/>
            <person name="Itoh T."/>
            <person name="Gojobori T."/>
            <person name="Sasaki T."/>
        </authorList>
    </citation>
    <scope>NUCLEOTIDE SEQUENCE</scope>
</reference>
<name>Q0J851_ORYSJ</name>
<reference evidence="4" key="7">
    <citation type="journal article" date="2008" name="Nucleic Acids Res.">
        <title>The rice annotation project database (RAP-DB): 2008 update.</title>
        <authorList>
            <consortium name="The rice annotation project (RAP)"/>
        </authorList>
    </citation>
    <scope>GENOME REANNOTATION</scope>
    <source>
        <strain evidence="4">cv. Nipponbare</strain>
    </source>
</reference>
<reference evidence="3" key="8">
    <citation type="submission" date="2012-08" db="EMBL/GenBank/DDBJ databases">
        <title>Oryza sativa nipponbare(GA3) genomic DNA, chromosome 8.</title>
        <authorList>
            <consortium name="IRGSP(International Rice Genome Sequencing Project)"/>
        </authorList>
    </citation>
    <scope>NUCLEOTIDE SEQUENCE</scope>
</reference>
<organism evidence="3 4">
    <name type="scientific">Oryza sativa subsp. japonica</name>
    <name type="common">Rice</name>
    <dbReference type="NCBI Taxonomy" id="39947"/>
    <lineage>
        <taxon>Eukaryota</taxon>
        <taxon>Viridiplantae</taxon>
        <taxon>Streptophyta</taxon>
        <taxon>Embryophyta</taxon>
        <taxon>Tracheophyta</taxon>
        <taxon>Spermatophyta</taxon>
        <taxon>Magnoliopsida</taxon>
        <taxon>Liliopsida</taxon>
        <taxon>Poales</taxon>
        <taxon>Poaceae</taxon>
        <taxon>BOP clade</taxon>
        <taxon>Oryzoideae</taxon>
        <taxon>Oryzeae</taxon>
        <taxon>Oryzinae</taxon>
        <taxon>Oryza</taxon>
        <taxon>Oryza sativa</taxon>
    </lineage>
</organism>
<accession>Q0J851</accession>
<dbReference type="Gramene" id="Os08t0136600-01">
    <property type="protein sequence ID" value="Os08t0136600-01"/>
    <property type="gene ID" value="Os08g0136600"/>
</dbReference>
<dbReference type="AlphaFoldDB" id="Q0J851"/>
<evidence type="ECO:0000313" key="4">
    <source>
        <dbReference type="Proteomes" id="UP000000763"/>
    </source>
</evidence>